<organism evidence="3 4">
    <name type="scientific">Meripilus lineatus</name>
    <dbReference type="NCBI Taxonomy" id="2056292"/>
    <lineage>
        <taxon>Eukaryota</taxon>
        <taxon>Fungi</taxon>
        <taxon>Dikarya</taxon>
        <taxon>Basidiomycota</taxon>
        <taxon>Agaricomycotina</taxon>
        <taxon>Agaricomycetes</taxon>
        <taxon>Polyporales</taxon>
        <taxon>Meripilaceae</taxon>
        <taxon>Meripilus</taxon>
    </lineage>
</organism>
<evidence type="ECO:0000313" key="4">
    <source>
        <dbReference type="Proteomes" id="UP001212997"/>
    </source>
</evidence>
<evidence type="ECO:0000313" key="3">
    <source>
        <dbReference type="EMBL" id="KAJ3476372.1"/>
    </source>
</evidence>
<dbReference type="EMBL" id="JANAWD010000715">
    <property type="protein sequence ID" value="KAJ3476372.1"/>
    <property type="molecule type" value="Genomic_DNA"/>
</dbReference>
<dbReference type="Proteomes" id="UP001212997">
    <property type="component" value="Unassembled WGS sequence"/>
</dbReference>
<feature type="transmembrane region" description="Helical" evidence="2">
    <location>
        <begin position="137"/>
        <end position="161"/>
    </location>
</feature>
<comment type="caution">
    <text evidence="3">The sequence shown here is derived from an EMBL/GenBank/DDBJ whole genome shotgun (WGS) entry which is preliminary data.</text>
</comment>
<accession>A0AAD5UTN2</accession>
<feature type="transmembrane region" description="Helical" evidence="2">
    <location>
        <begin position="173"/>
        <end position="193"/>
    </location>
</feature>
<feature type="transmembrane region" description="Helical" evidence="2">
    <location>
        <begin position="56"/>
        <end position="76"/>
    </location>
</feature>
<protein>
    <submittedName>
        <fullName evidence="3">Uncharacterized protein</fullName>
    </submittedName>
</protein>
<evidence type="ECO:0000256" key="1">
    <source>
        <dbReference type="SAM" id="MobiDB-lite"/>
    </source>
</evidence>
<feature type="transmembrane region" description="Helical" evidence="2">
    <location>
        <begin position="20"/>
        <end position="44"/>
    </location>
</feature>
<feature type="transmembrane region" description="Helical" evidence="2">
    <location>
        <begin position="214"/>
        <end position="240"/>
    </location>
</feature>
<feature type="transmembrane region" description="Helical" evidence="2">
    <location>
        <begin position="252"/>
        <end position="272"/>
    </location>
</feature>
<reference evidence="3" key="1">
    <citation type="submission" date="2022-07" db="EMBL/GenBank/DDBJ databases">
        <title>Genome Sequence of Physisporinus lineatus.</title>
        <authorList>
            <person name="Buettner E."/>
        </authorList>
    </citation>
    <scope>NUCLEOTIDE SEQUENCE</scope>
    <source>
        <strain evidence="3">VT162</strain>
    </source>
</reference>
<keyword evidence="2" id="KW-0472">Membrane</keyword>
<dbReference type="AlphaFoldDB" id="A0AAD5UTN2"/>
<keyword evidence="4" id="KW-1185">Reference proteome</keyword>
<gene>
    <name evidence="3" type="ORF">NLI96_g11196</name>
</gene>
<feature type="region of interest" description="Disordered" evidence="1">
    <location>
        <begin position="278"/>
        <end position="299"/>
    </location>
</feature>
<proteinExistence type="predicted"/>
<keyword evidence="2" id="KW-1133">Transmembrane helix</keyword>
<evidence type="ECO:0000256" key="2">
    <source>
        <dbReference type="SAM" id="Phobius"/>
    </source>
</evidence>
<feature type="region of interest" description="Disordered" evidence="1">
    <location>
        <begin position="311"/>
        <end position="348"/>
    </location>
</feature>
<sequence length="348" mass="38350">MSDSDSLPVAIRGLDQMNLVVMWLETLIYGINIVVFASVVYVLAFQRRRRGSTYKYLLAVTIFLFLLATIHVALSLRQLIEAFIGPPVLQPHGPIYYFLDQTRELSFVPQMLYATNVITQDLVVIWRLYVVWNSWKLAILPLAVEAGHALAVYFVVIRYYLGAPLDSVVVLRWGVAAWALDLIVNVVGTLAIASRLWWVGRKTASIKADKQNAYLGVAFIILESGAMFSTATFILVILFVNPPTIQAASAGINVVMQLATLSPLLIIVRVGLNITHGNSSSHPTPSNPEQGYTQGSKSNNASAPVRVLVSHAEQVDFPGERGKGTYEMDTIDSYNQRKKGPIADSDSV</sequence>
<keyword evidence="2" id="KW-0812">Transmembrane</keyword>
<feature type="transmembrane region" description="Helical" evidence="2">
    <location>
        <begin position="111"/>
        <end position="130"/>
    </location>
</feature>
<name>A0AAD5UTN2_9APHY</name>